<evidence type="ECO:0000313" key="9">
    <source>
        <dbReference type="Proteomes" id="UP000078046"/>
    </source>
</evidence>
<dbReference type="GO" id="GO:0004794">
    <property type="term" value="F:threonine deaminase activity"/>
    <property type="evidence" value="ECO:0007669"/>
    <property type="project" value="TreeGrafter"/>
</dbReference>
<dbReference type="Proteomes" id="UP000078046">
    <property type="component" value="Unassembled WGS sequence"/>
</dbReference>
<evidence type="ECO:0000259" key="7">
    <source>
        <dbReference type="Pfam" id="PF00291"/>
    </source>
</evidence>
<proteinExistence type="inferred from homology"/>
<dbReference type="OrthoDB" id="4418812at2759"/>
<keyword evidence="9" id="KW-1185">Reference proteome</keyword>
<dbReference type="PANTHER" id="PTHR48078">
    <property type="entry name" value="THREONINE DEHYDRATASE, MITOCHONDRIAL-RELATED"/>
    <property type="match status" value="1"/>
</dbReference>
<dbReference type="CDD" id="cd01562">
    <property type="entry name" value="Thr-dehyd"/>
    <property type="match status" value="1"/>
</dbReference>
<evidence type="ECO:0000256" key="5">
    <source>
        <dbReference type="ARBA" id="ARBA00041766"/>
    </source>
</evidence>
<dbReference type="GO" id="GO:0009097">
    <property type="term" value="P:isoleucine biosynthetic process"/>
    <property type="evidence" value="ECO:0007669"/>
    <property type="project" value="TreeGrafter"/>
</dbReference>
<name>A0A177AX82_9BILA</name>
<gene>
    <name evidence="8" type="ORF">A3Q56_06302</name>
</gene>
<dbReference type="Gene3D" id="3.40.50.1100">
    <property type="match status" value="2"/>
</dbReference>
<accession>A0A177AX82</accession>
<dbReference type="SUPFAM" id="SSF53686">
    <property type="entry name" value="Tryptophan synthase beta subunit-like PLP-dependent enzymes"/>
    <property type="match status" value="1"/>
</dbReference>
<dbReference type="InterPro" id="IPR050147">
    <property type="entry name" value="Ser/Thr_Dehydratase"/>
</dbReference>
<dbReference type="FunFam" id="3.40.50.1100:FF:000007">
    <property type="entry name" value="L-threonine dehydratase catabolic TdcB"/>
    <property type="match status" value="1"/>
</dbReference>
<comment type="caution">
    <text evidence="8">The sequence shown here is derived from an EMBL/GenBank/DDBJ whole genome shotgun (WGS) entry which is preliminary data.</text>
</comment>
<dbReference type="InterPro" id="IPR036052">
    <property type="entry name" value="TrpB-like_PALP_sf"/>
</dbReference>
<evidence type="ECO:0000256" key="2">
    <source>
        <dbReference type="ARBA" id="ARBA00010869"/>
    </source>
</evidence>
<reference evidence="8 9" key="1">
    <citation type="submission" date="2016-04" db="EMBL/GenBank/DDBJ databases">
        <title>The genome of Intoshia linei affirms orthonectids as highly simplified spiralians.</title>
        <authorList>
            <person name="Mikhailov K.V."/>
            <person name="Slusarev G.S."/>
            <person name="Nikitin M.A."/>
            <person name="Logacheva M.D."/>
            <person name="Penin A."/>
            <person name="Aleoshin V."/>
            <person name="Panchin Y.V."/>
        </authorList>
    </citation>
    <scope>NUCLEOTIDE SEQUENCE [LARGE SCALE GENOMIC DNA]</scope>
    <source>
        <strain evidence="8">Intl2013</strain>
        <tissue evidence="8">Whole animal</tissue>
    </source>
</reference>
<dbReference type="AlphaFoldDB" id="A0A177AX82"/>
<dbReference type="GO" id="GO:0006567">
    <property type="term" value="P:L-threonine catabolic process"/>
    <property type="evidence" value="ECO:0007669"/>
    <property type="project" value="TreeGrafter"/>
</dbReference>
<evidence type="ECO:0000256" key="6">
    <source>
        <dbReference type="ARBA" id="ARBA00042605"/>
    </source>
</evidence>
<dbReference type="GO" id="GO:0003941">
    <property type="term" value="F:L-serine ammonia-lyase activity"/>
    <property type="evidence" value="ECO:0007669"/>
    <property type="project" value="TreeGrafter"/>
</dbReference>
<organism evidence="8 9">
    <name type="scientific">Intoshia linei</name>
    <dbReference type="NCBI Taxonomy" id="1819745"/>
    <lineage>
        <taxon>Eukaryota</taxon>
        <taxon>Metazoa</taxon>
        <taxon>Spiralia</taxon>
        <taxon>Lophotrochozoa</taxon>
        <taxon>Mesozoa</taxon>
        <taxon>Orthonectida</taxon>
        <taxon>Rhopaluridae</taxon>
        <taxon>Intoshia</taxon>
    </lineage>
</organism>
<dbReference type="InterPro" id="IPR001926">
    <property type="entry name" value="TrpB-like_PALP"/>
</dbReference>
<evidence type="ECO:0000256" key="3">
    <source>
        <dbReference type="ARBA" id="ARBA00022898"/>
    </source>
</evidence>
<dbReference type="CDD" id="cd04886">
    <property type="entry name" value="ACT_ThrD-II-like"/>
    <property type="match status" value="1"/>
</dbReference>
<protein>
    <recommendedName>
        <fullName evidence="5">L-serine deaminase</fullName>
    </recommendedName>
    <alternativeName>
        <fullName evidence="6">L-threonine dehydratase</fullName>
    </alternativeName>
</protein>
<dbReference type="EMBL" id="LWCA01001079">
    <property type="protein sequence ID" value="OAF65973.1"/>
    <property type="molecule type" value="Genomic_DNA"/>
</dbReference>
<dbReference type="PANTHER" id="PTHR48078:SF19">
    <property type="entry name" value="ACT DOMAIN-CONTAINING PROTEIN"/>
    <property type="match status" value="1"/>
</dbReference>
<dbReference type="InterPro" id="IPR044561">
    <property type="entry name" value="ACT_ThrD-II-like"/>
</dbReference>
<dbReference type="Pfam" id="PF00291">
    <property type="entry name" value="PALP"/>
    <property type="match status" value="1"/>
</dbReference>
<feature type="domain" description="Tryptophan synthase beta chain-like PALP" evidence="7">
    <location>
        <begin position="96"/>
        <end position="400"/>
    </location>
</feature>
<keyword evidence="4" id="KW-0456">Lyase</keyword>
<comment type="similarity">
    <text evidence="2">Belongs to the serine/threonine dehydratase family.</text>
</comment>
<sequence>MENTNDLNERNISRKRKFSLTAFEDFVNSTSDSEKPMINKSVYENCYFKSGCLYYEQPKHIPKIDGHYIDPFCNPDMLKKIKFSDIIKAKRNIQSDIFFSPCQRSVTLSKMTKCNLFFKKEYLQITGSFKERGARNSLLSLTKNQQKLGVVTASAGNHALGLAYQGKLLGISITVMVPLSAPIMKIERCKTFNAKVVVCGRNLMEITRFRAEPTMHSNFRKRCTKEIAMDYAVENKQIYINGYDFPPILAGQGTIGLEIHEQMPNVDYILVPIGGGGLIAGISVAIKSINPKIKIIGIESENFNTFSLSMEKGQIISPENRCTLADGLAAPIGYNSFYNAKGLIDKIVNVSEKSISQAILRLIEIEKSVIEGAGAIGLAALISNKLPECKNKNVCVILSGGNIDTSVLGRCLDIGLRADERLMKMSVTMGDKPGSIAELTRIVAAEGGNIKEFIHQRSIHNKSDCTQDIYCVNIRLVVEVRNPLHGINFLNKKKYKTGCPTCRSPKLKNEN</sequence>
<comment type="cofactor">
    <cofactor evidence="1">
        <name>pyridoxal 5'-phosphate</name>
        <dbReference type="ChEBI" id="CHEBI:597326"/>
    </cofactor>
</comment>
<evidence type="ECO:0000313" key="8">
    <source>
        <dbReference type="EMBL" id="OAF65973.1"/>
    </source>
</evidence>
<keyword evidence="3" id="KW-0663">Pyridoxal phosphate</keyword>
<evidence type="ECO:0000256" key="1">
    <source>
        <dbReference type="ARBA" id="ARBA00001933"/>
    </source>
</evidence>
<dbReference type="GO" id="GO:0006565">
    <property type="term" value="P:L-serine catabolic process"/>
    <property type="evidence" value="ECO:0007669"/>
    <property type="project" value="TreeGrafter"/>
</dbReference>
<evidence type="ECO:0000256" key="4">
    <source>
        <dbReference type="ARBA" id="ARBA00023239"/>
    </source>
</evidence>
<dbReference type="Gene3D" id="3.30.70.260">
    <property type="match status" value="1"/>
</dbReference>